<dbReference type="KEGG" id="smil:18126352"/>
<reference evidence="1" key="1">
    <citation type="submission" date="2013-05" db="EMBL/GenBank/DDBJ databases">
        <title>The Mitochondrial Genome of the medicinal plant Salvia miltiorrhiza.</title>
        <authorList>
            <person name="Qian J."/>
        </authorList>
    </citation>
    <scope>NUCLEOTIDE SEQUENCE</scope>
</reference>
<name>V9P584_SALMI</name>
<dbReference type="GeneID" id="18126352"/>
<geneLocation type="mitochondrion" evidence="1"/>
<gene>
    <name evidence="1" type="primary">orf104c</name>
    <name evidence="1" type="ORF">Salmi_Mp081</name>
</gene>
<dbReference type="EMBL" id="KF177345">
    <property type="protein sequence ID" value="AGU16609.1"/>
    <property type="molecule type" value="Genomic_DNA"/>
</dbReference>
<keyword evidence="1" id="KW-0496">Mitochondrion</keyword>
<sequence length="104" mass="12168">MRLISYLNERGLFHKLTSPGRHLSFHSLVEYFLLSDRSFSKGASLPALLVRYRFPSLSISSLTALMDQSVNCRKLANCCWYRYNHESLVFCVYSWPYLNRSSCF</sequence>
<protein>
    <submittedName>
        <fullName evidence="1">Uncharacterized protein</fullName>
    </submittedName>
</protein>
<dbReference type="RefSeq" id="YP_008992345.1">
    <property type="nucleotide sequence ID" value="NC_023209.1"/>
</dbReference>
<evidence type="ECO:0000313" key="1">
    <source>
        <dbReference type="EMBL" id="AGU16609.1"/>
    </source>
</evidence>
<organism evidence="1">
    <name type="scientific">Salvia miltiorrhiza</name>
    <name type="common">Chinese sage</name>
    <dbReference type="NCBI Taxonomy" id="226208"/>
    <lineage>
        <taxon>Eukaryota</taxon>
        <taxon>Viridiplantae</taxon>
        <taxon>Streptophyta</taxon>
        <taxon>Embryophyta</taxon>
        <taxon>Tracheophyta</taxon>
        <taxon>Spermatophyta</taxon>
        <taxon>Magnoliopsida</taxon>
        <taxon>eudicotyledons</taxon>
        <taxon>Gunneridae</taxon>
        <taxon>Pentapetalae</taxon>
        <taxon>asterids</taxon>
        <taxon>lamiids</taxon>
        <taxon>Lamiales</taxon>
        <taxon>Lamiaceae</taxon>
        <taxon>Nepetoideae</taxon>
        <taxon>Mentheae</taxon>
        <taxon>Salviinae</taxon>
        <taxon>Salvia</taxon>
        <taxon>Salvia incertae sedis</taxon>
    </lineage>
</organism>
<dbReference type="AlphaFoldDB" id="V9P584"/>
<proteinExistence type="predicted"/>
<accession>V9P584</accession>